<evidence type="ECO:0000256" key="1">
    <source>
        <dbReference type="ARBA" id="ARBA00022468"/>
    </source>
</evidence>
<keyword evidence="1" id="KW-0343">GTPase activation</keyword>
<name>A0AAU9IJM5_9CILI</name>
<keyword evidence="2" id="KW-0479">Metal-binding</keyword>
<reference evidence="7" key="1">
    <citation type="submission" date="2021-09" db="EMBL/GenBank/DDBJ databases">
        <authorList>
            <consortium name="AG Swart"/>
            <person name="Singh M."/>
            <person name="Singh A."/>
            <person name="Seah K."/>
            <person name="Emmerich C."/>
        </authorList>
    </citation>
    <scope>NUCLEOTIDE SEQUENCE</scope>
    <source>
        <strain evidence="7">ATCC30299</strain>
    </source>
</reference>
<dbReference type="Proteomes" id="UP001162131">
    <property type="component" value="Unassembled WGS sequence"/>
</dbReference>
<accession>A0AAU9IJM5</accession>
<dbReference type="SMART" id="SM00105">
    <property type="entry name" value="ArfGap"/>
    <property type="match status" value="1"/>
</dbReference>
<dbReference type="GO" id="GO:0000139">
    <property type="term" value="C:Golgi membrane"/>
    <property type="evidence" value="ECO:0007669"/>
    <property type="project" value="GOC"/>
</dbReference>
<dbReference type="PROSITE" id="PS50115">
    <property type="entry name" value="ARFGAP"/>
    <property type="match status" value="1"/>
</dbReference>
<dbReference type="InterPro" id="IPR037278">
    <property type="entry name" value="ARFGAP/RecO"/>
</dbReference>
<evidence type="ECO:0000256" key="4">
    <source>
        <dbReference type="ARBA" id="ARBA00022833"/>
    </source>
</evidence>
<sequence>MQSDDIIRQVFQRLSEDPQNTRCMDCDSLNPEFASINHGILICSTCASIHTNLGAISIVKPKSNDLWSIDQLRMMAAGGNSAFKEYLAYYDMDQATPIDIKYRTRAAAFYRSMLQVISKNEPFEEDFLPHEIGIMIGDYDCNQSQEEIKVENPSEEIKIREEAVNCPDLPDDSEEQIMQSNSKPKKGLKGWLNKAYKSSVKAGNVVANKLNELAQTPAVKKLEEKSLVAIHKIADKCKEISEKPKIKAATDKIVNGAKKSYNKINSNPTVCKIKKDTMKFLVQIENEAKAGAKSAINLVKHKPESDIQEIEPTEHLEIMKE</sequence>
<dbReference type="GO" id="GO:0048205">
    <property type="term" value="P:COPI coating of Golgi vesicle"/>
    <property type="evidence" value="ECO:0007669"/>
    <property type="project" value="TreeGrafter"/>
</dbReference>
<dbReference type="AlphaFoldDB" id="A0AAU9IJM5"/>
<keyword evidence="3 5" id="KW-0863">Zinc-finger</keyword>
<keyword evidence="4" id="KW-0862">Zinc</keyword>
<feature type="domain" description="Arf-GAP" evidence="6">
    <location>
        <begin position="8"/>
        <end position="87"/>
    </location>
</feature>
<dbReference type="Pfam" id="PF01412">
    <property type="entry name" value="ArfGap"/>
    <property type="match status" value="1"/>
</dbReference>
<evidence type="ECO:0000256" key="2">
    <source>
        <dbReference type="ARBA" id="ARBA00022723"/>
    </source>
</evidence>
<keyword evidence="8" id="KW-1185">Reference proteome</keyword>
<evidence type="ECO:0000313" key="7">
    <source>
        <dbReference type="EMBL" id="CAG9311324.1"/>
    </source>
</evidence>
<dbReference type="SUPFAM" id="SSF57863">
    <property type="entry name" value="ArfGap/RecO-like zinc finger"/>
    <property type="match status" value="1"/>
</dbReference>
<evidence type="ECO:0000313" key="8">
    <source>
        <dbReference type="Proteomes" id="UP001162131"/>
    </source>
</evidence>
<proteinExistence type="predicted"/>
<comment type="caution">
    <text evidence="7">The sequence shown here is derived from an EMBL/GenBank/DDBJ whole genome shotgun (WGS) entry which is preliminary data.</text>
</comment>
<dbReference type="Gene3D" id="1.10.220.150">
    <property type="entry name" value="Arf GTPase activating protein"/>
    <property type="match status" value="1"/>
</dbReference>
<evidence type="ECO:0000259" key="6">
    <source>
        <dbReference type="PROSITE" id="PS50115"/>
    </source>
</evidence>
<dbReference type="EMBL" id="CAJZBQ010000004">
    <property type="protein sequence ID" value="CAG9311324.1"/>
    <property type="molecule type" value="Genomic_DNA"/>
</dbReference>
<dbReference type="PANTHER" id="PTHR45686:SF4">
    <property type="entry name" value="ADP-RIBOSYLATION FACTOR GTPASE ACTIVATING PROTEIN 3, ISOFORM H"/>
    <property type="match status" value="1"/>
</dbReference>
<organism evidence="7 8">
    <name type="scientific">Blepharisma stoltei</name>
    <dbReference type="NCBI Taxonomy" id="1481888"/>
    <lineage>
        <taxon>Eukaryota</taxon>
        <taxon>Sar</taxon>
        <taxon>Alveolata</taxon>
        <taxon>Ciliophora</taxon>
        <taxon>Postciliodesmatophora</taxon>
        <taxon>Heterotrichea</taxon>
        <taxon>Heterotrichida</taxon>
        <taxon>Blepharismidae</taxon>
        <taxon>Blepharisma</taxon>
    </lineage>
</organism>
<dbReference type="InterPro" id="IPR038508">
    <property type="entry name" value="ArfGAP_dom_sf"/>
</dbReference>
<dbReference type="GO" id="GO:0008270">
    <property type="term" value="F:zinc ion binding"/>
    <property type="evidence" value="ECO:0007669"/>
    <property type="project" value="UniProtKB-KW"/>
</dbReference>
<dbReference type="GO" id="GO:0005096">
    <property type="term" value="F:GTPase activator activity"/>
    <property type="evidence" value="ECO:0007669"/>
    <property type="project" value="UniProtKB-KW"/>
</dbReference>
<evidence type="ECO:0000256" key="3">
    <source>
        <dbReference type="ARBA" id="ARBA00022771"/>
    </source>
</evidence>
<dbReference type="PANTHER" id="PTHR45686">
    <property type="entry name" value="ADP-RIBOSYLATION FACTOR GTPASE ACTIVATING PROTEIN 3, ISOFORM H-RELATED"/>
    <property type="match status" value="1"/>
</dbReference>
<evidence type="ECO:0000256" key="5">
    <source>
        <dbReference type="PROSITE-ProRule" id="PRU00288"/>
    </source>
</evidence>
<protein>
    <recommendedName>
        <fullName evidence="6">Arf-GAP domain-containing protein</fullName>
    </recommendedName>
</protein>
<gene>
    <name evidence="7" type="ORF">BSTOLATCC_MIC3614</name>
</gene>
<dbReference type="InterPro" id="IPR001164">
    <property type="entry name" value="ArfGAP_dom"/>
</dbReference>
<dbReference type="PRINTS" id="PR00405">
    <property type="entry name" value="REVINTRACTNG"/>
</dbReference>